<proteinExistence type="predicted"/>
<sequence>MNWTLPGSITVNFTVDENSPLSHSYSPTLNRPARPFTSSPYYLLFNSSELFPGNHSLKINVVDILGDQPLIIDFLTYKPSFSSLKDKPNFAAFDGGNSDGLSSPSASTSTSDPTVSHGPTNNGNDSVNARIGSIIGGVVGGLVFGVLIVILWRFLRKKTKLFQRHTGITPYTLKNANSHPTSSLPERDPERSYSVPFSQKRSSQRRTVKVESKMTASASAAELTNDQTHRMRQHEDLVGTIPRDNEHQPFATGVEEPPPPSYHEL</sequence>
<feature type="compositionally biased region" description="Basic and acidic residues" evidence="1">
    <location>
        <begin position="227"/>
        <end position="247"/>
    </location>
</feature>
<evidence type="ECO:0000313" key="4">
    <source>
        <dbReference type="Proteomes" id="UP001498398"/>
    </source>
</evidence>
<dbReference type="Proteomes" id="UP001498398">
    <property type="component" value="Unassembled WGS sequence"/>
</dbReference>
<feature type="compositionally biased region" description="Polar residues" evidence="1">
    <location>
        <begin position="172"/>
        <end position="184"/>
    </location>
</feature>
<feature type="region of interest" description="Disordered" evidence="1">
    <location>
        <begin position="171"/>
        <end position="265"/>
    </location>
</feature>
<feature type="compositionally biased region" description="Polar residues" evidence="1">
    <location>
        <begin position="214"/>
        <end position="226"/>
    </location>
</feature>
<feature type="compositionally biased region" description="Low complexity" evidence="1">
    <location>
        <begin position="99"/>
        <end position="116"/>
    </location>
</feature>
<reference evidence="3 4" key="1">
    <citation type="submission" date="2024-01" db="EMBL/GenBank/DDBJ databases">
        <title>A draft genome for the cacao thread blight pathogen Marasmiellus scandens.</title>
        <authorList>
            <person name="Baruah I.K."/>
            <person name="Leung J."/>
            <person name="Bukari Y."/>
            <person name="Amoako-Attah I."/>
            <person name="Meinhardt L.W."/>
            <person name="Bailey B.A."/>
            <person name="Cohen S.P."/>
        </authorList>
    </citation>
    <scope>NUCLEOTIDE SEQUENCE [LARGE SCALE GENOMIC DNA]</scope>
    <source>
        <strain evidence="3 4">GH-19</strain>
    </source>
</reference>
<feature type="region of interest" description="Disordered" evidence="1">
    <location>
        <begin position="95"/>
        <end position="125"/>
    </location>
</feature>
<keyword evidence="2" id="KW-0812">Transmembrane</keyword>
<feature type="compositionally biased region" description="Pro residues" evidence="1">
    <location>
        <begin position="256"/>
        <end position="265"/>
    </location>
</feature>
<protein>
    <submittedName>
        <fullName evidence="3">Uncharacterized protein</fullName>
    </submittedName>
</protein>
<organism evidence="3 4">
    <name type="scientific">Marasmiellus scandens</name>
    <dbReference type="NCBI Taxonomy" id="2682957"/>
    <lineage>
        <taxon>Eukaryota</taxon>
        <taxon>Fungi</taxon>
        <taxon>Dikarya</taxon>
        <taxon>Basidiomycota</taxon>
        <taxon>Agaricomycotina</taxon>
        <taxon>Agaricomycetes</taxon>
        <taxon>Agaricomycetidae</taxon>
        <taxon>Agaricales</taxon>
        <taxon>Marasmiineae</taxon>
        <taxon>Omphalotaceae</taxon>
        <taxon>Marasmiellus</taxon>
    </lineage>
</organism>
<evidence type="ECO:0000256" key="1">
    <source>
        <dbReference type="SAM" id="MobiDB-lite"/>
    </source>
</evidence>
<keyword evidence="2" id="KW-0472">Membrane</keyword>
<comment type="caution">
    <text evidence="3">The sequence shown here is derived from an EMBL/GenBank/DDBJ whole genome shotgun (WGS) entry which is preliminary data.</text>
</comment>
<accession>A0ABR1IW16</accession>
<feature type="transmembrane region" description="Helical" evidence="2">
    <location>
        <begin position="134"/>
        <end position="155"/>
    </location>
</feature>
<evidence type="ECO:0000313" key="3">
    <source>
        <dbReference type="EMBL" id="KAK7442496.1"/>
    </source>
</evidence>
<name>A0ABR1IW16_9AGAR</name>
<keyword evidence="2" id="KW-1133">Transmembrane helix</keyword>
<keyword evidence="4" id="KW-1185">Reference proteome</keyword>
<evidence type="ECO:0000256" key="2">
    <source>
        <dbReference type="SAM" id="Phobius"/>
    </source>
</evidence>
<gene>
    <name evidence="3" type="ORF">VKT23_016094</name>
</gene>
<dbReference type="EMBL" id="JBANRG010000058">
    <property type="protein sequence ID" value="KAK7442496.1"/>
    <property type="molecule type" value="Genomic_DNA"/>
</dbReference>